<comment type="function">
    <text evidence="9">Involved in the final reduction of the elongation cycle of fatty acid synthesis (FAS II). Catalyzes the reduction of a carbon-carbon double bond in an enoyl moiety that is covalently linked to an acyl carrier protein (ACP).</text>
</comment>
<accession>A0A1V5M8S6</accession>
<dbReference type="InterPro" id="IPR024906">
    <property type="entry name" value="Eno_Rdtase_FAD-bd_dom"/>
</dbReference>
<dbReference type="UniPathway" id="UPA00094"/>
<evidence type="ECO:0000259" key="11">
    <source>
        <dbReference type="Pfam" id="PF12241"/>
    </source>
</evidence>
<evidence type="ECO:0000256" key="7">
    <source>
        <dbReference type="ARBA" id="ARBA00023160"/>
    </source>
</evidence>
<feature type="domain" description="Trans-2-enoyl-CoA reductase catalytic" evidence="11">
    <location>
        <begin position="83"/>
        <end position="319"/>
    </location>
</feature>
<evidence type="ECO:0000259" key="12">
    <source>
        <dbReference type="Pfam" id="PF12242"/>
    </source>
</evidence>
<feature type="binding site" evidence="9">
    <location>
        <begin position="112"/>
        <end position="113"/>
    </location>
    <ligand>
        <name>NAD(+)</name>
        <dbReference type="ChEBI" id="CHEBI:57540"/>
    </ligand>
</feature>
<feature type="binding site" evidence="9">
    <location>
        <begin position="276"/>
        <end position="278"/>
    </location>
    <ligand>
        <name>NAD(+)</name>
        <dbReference type="ChEBI" id="CHEBI:57540"/>
    </ligand>
</feature>
<keyword evidence="5 9" id="KW-0520">NAD</keyword>
<dbReference type="Gene3D" id="3.40.50.720">
    <property type="entry name" value="NAD(P)-binding Rossmann-like Domain"/>
    <property type="match status" value="1"/>
</dbReference>
<comment type="caution">
    <text evidence="9">Lacks conserved residue(s) required for the propagation of feature annotation.</text>
</comment>
<comment type="subunit">
    <text evidence="1 9">Monomer.</text>
</comment>
<dbReference type="Proteomes" id="UP000485484">
    <property type="component" value="Unassembled WGS sequence"/>
</dbReference>
<dbReference type="GO" id="GO:0050343">
    <property type="term" value="F:trans-2-enoyl-CoA reductase (NADH) activity"/>
    <property type="evidence" value="ECO:0007669"/>
    <property type="project" value="UniProtKB-EC"/>
</dbReference>
<keyword evidence="7 9" id="KW-0275">Fatty acid biosynthesis</keyword>
<proteinExistence type="inferred from homology"/>
<comment type="catalytic activity">
    <reaction evidence="9">
        <text>a 2,3-saturated acyl-[ACP] + NAD(+) = a (2E)-enoyl-[ACP] + NADH + H(+)</text>
        <dbReference type="Rhea" id="RHEA:10240"/>
        <dbReference type="Rhea" id="RHEA-COMP:9925"/>
        <dbReference type="Rhea" id="RHEA-COMP:9926"/>
        <dbReference type="ChEBI" id="CHEBI:15378"/>
        <dbReference type="ChEBI" id="CHEBI:57540"/>
        <dbReference type="ChEBI" id="CHEBI:57945"/>
        <dbReference type="ChEBI" id="CHEBI:78784"/>
        <dbReference type="ChEBI" id="CHEBI:78785"/>
        <dbReference type="EC" id="1.3.1.9"/>
    </reaction>
</comment>
<dbReference type="PANTHER" id="PTHR37480">
    <property type="entry name" value="ENOYL-[ACYL-CARRIER-PROTEIN] REDUCTASE [NADH]"/>
    <property type="match status" value="1"/>
</dbReference>
<evidence type="ECO:0000256" key="6">
    <source>
        <dbReference type="ARBA" id="ARBA00023098"/>
    </source>
</evidence>
<evidence type="ECO:0000256" key="3">
    <source>
        <dbReference type="ARBA" id="ARBA00022832"/>
    </source>
</evidence>
<evidence type="ECO:0000256" key="1">
    <source>
        <dbReference type="ARBA" id="ARBA00011245"/>
    </source>
</evidence>
<dbReference type="Pfam" id="PF12242">
    <property type="entry name" value="Eno-Rase_NADH_b"/>
    <property type="match status" value="1"/>
</dbReference>
<dbReference type="NCBIfam" id="NF043048">
    <property type="entry name" value="EnoyACPredFabV"/>
    <property type="match status" value="1"/>
</dbReference>
<feature type="active site" description="Proton donor" evidence="9">
    <location>
        <position position="236"/>
    </location>
</feature>
<reference evidence="13" key="1">
    <citation type="submission" date="2017-02" db="EMBL/GenBank/DDBJ databases">
        <title>Delving into the versatile metabolic prowess of the omnipresent phylum Bacteroidetes.</title>
        <authorList>
            <person name="Nobu M.K."/>
            <person name="Mei R."/>
            <person name="Narihiro T."/>
            <person name="Kuroda K."/>
            <person name="Liu W.-T."/>
        </authorList>
    </citation>
    <scope>NUCLEOTIDE SEQUENCE</scope>
    <source>
        <strain evidence="13">ADurb.Bin417</strain>
    </source>
</reference>
<sequence length="395" mass="42829">MILDRPLVRRNIGLNAHPAGLTAVVRQQVAAARARGPIPNGPTLALVLGCSTGYGLASRVAAAFGSGAATLGVSVERPGTPERSGTPGWYNNRAFEREAREAGLTAMTLEQDAFQEETRDRAVDALRGLGRPVDLIVYSIVSPVRVDPADGVEYRLVLKPVGKPYSGLTMDLMTGELLPCTLPPAEPDEIAAAVKVMGGEDWALWIRRLRAEGLLAPGCRTLAYSYIGPGFSRAIYRDGTIGRAKAHLEATARALDRELRDSPLQGRAWVSVNKALITRASAVLPGIALYMAALYRVMKDKGLHEGCWEQMDRLLRDRLAPGRVVPVDAEERIRLDDWELRPDVQEEVARRMEGVESADLARRVDLAGVRHDFLEAHGFDVAGVDYAAEIDPAAG</sequence>
<dbReference type="EC" id="1.3.1.9" evidence="9"/>
<evidence type="ECO:0000259" key="10">
    <source>
        <dbReference type="Pfam" id="PF07055"/>
    </source>
</evidence>
<evidence type="ECO:0000256" key="9">
    <source>
        <dbReference type="HAMAP-Rule" id="MF_01838"/>
    </source>
</evidence>
<comment type="pathway">
    <text evidence="9">Lipid metabolism; fatty acid biosynthesis.</text>
</comment>
<keyword evidence="2 9" id="KW-0444">Lipid biosynthesis</keyword>
<dbReference type="GO" id="GO:0006633">
    <property type="term" value="P:fatty acid biosynthetic process"/>
    <property type="evidence" value="ECO:0007669"/>
    <property type="project" value="UniProtKB-UniRule"/>
</dbReference>
<feature type="domain" description="Trans-2-enoyl-CoA reductase-like NAD(P)H binding" evidence="12">
    <location>
        <begin position="6"/>
        <end position="80"/>
    </location>
</feature>
<dbReference type="HAMAP" id="MF_01838">
    <property type="entry name" value="FabV_reductase"/>
    <property type="match status" value="1"/>
</dbReference>
<evidence type="ECO:0000256" key="5">
    <source>
        <dbReference type="ARBA" id="ARBA00023027"/>
    </source>
</evidence>
<comment type="caution">
    <text evidence="13">The sequence shown here is derived from an EMBL/GenBank/DDBJ whole genome shotgun (WGS) entry which is preliminary data.</text>
</comment>
<protein>
    <recommendedName>
        <fullName evidence="9">Enoyl-[acyl-carrier-protein] reductase [NADH]</fullName>
        <shortName evidence="9">ENR</shortName>
        <ecNumber evidence="9">1.3.1.9</ecNumber>
    </recommendedName>
</protein>
<dbReference type="Pfam" id="PF07055">
    <property type="entry name" value="Eno-Rase_FAD_bd"/>
    <property type="match status" value="1"/>
</dbReference>
<dbReference type="GO" id="GO:0051287">
    <property type="term" value="F:NAD binding"/>
    <property type="evidence" value="ECO:0007669"/>
    <property type="project" value="UniProtKB-UniRule"/>
</dbReference>
<name>A0A1V5M8S6_UNCT6</name>
<feature type="binding site" evidence="9">
    <location>
        <position position="226"/>
    </location>
    <ligand>
        <name>substrate</name>
    </ligand>
</feature>
<dbReference type="GO" id="GO:0004318">
    <property type="term" value="F:enoyl-[acyl-carrier-protein] reductase (NADH) activity"/>
    <property type="evidence" value="ECO:0007669"/>
    <property type="project" value="UniProtKB-UniRule"/>
</dbReference>
<dbReference type="Pfam" id="PF12241">
    <property type="entry name" value="Enoyl_reductase"/>
    <property type="match status" value="1"/>
</dbReference>
<evidence type="ECO:0000256" key="4">
    <source>
        <dbReference type="ARBA" id="ARBA00023002"/>
    </source>
</evidence>
<evidence type="ECO:0000256" key="8">
    <source>
        <dbReference type="ARBA" id="ARBA00048302"/>
    </source>
</evidence>
<feature type="site" description="Plays an important role in discriminating NADH against NADPH" evidence="9">
    <location>
        <position position="76"/>
    </location>
</feature>
<keyword evidence="4 9" id="KW-0560">Oxidoreductase</keyword>
<feature type="binding site" evidence="9">
    <location>
        <begin position="49"/>
        <end position="54"/>
    </location>
    <ligand>
        <name>NAD(+)</name>
        <dbReference type="ChEBI" id="CHEBI:57540"/>
    </ligand>
</feature>
<dbReference type="PANTHER" id="PTHR37480:SF1">
    <property type="entry name" value="ENOYL-[ACYL-CARRIER-PROTEIN] REDUCTASE [NADH]"/>
    <property type="match status" value="1"/>
</dbReference>
<keyword evidence="6 9" id="KW-0443">Lipid metabolism</keyword>
<evidence type="ECO:0000313" key="13">
    <source>
        <dbReference type="EMBL" id="OPZ89300.1"/>
    </source>
</evidence>
<feature type="binding site" evidence="9">
    <location>
        <position position="245"/>
    </location>
    <ligand>
        <name>NAD(+)</name>
        <dbReference type="ChEBI" id="CHEBI:57540"/>
    </ligand>
</feature>
<feature type="domain" description="Enoyl reductase FAD binding" evidence="10">
    <location>
        <begin position="327"/>
        <end position="390"/>
    </location>
</feature>
<evidence type="ECO:0000256" key="2">
    <source>
        <dbReference type="ARBA" id="ARBA00022516"/>
    </source>
</evidence>
<dbReference type="InterPro" id="IPR024910">
    <property type="entry name" value="Enoyl-CoA_Rdtase_cat_dom"/>
</dbReference>
<dbReference type="EMBL" id="MWAK01000385">
    <property type="protein sequence ID" value="OPZ89300.1"/>
    <property type="molecule type" value="Genomic_DNA"/>
</dbReference>
<dbReference type="NCBIfam" id="NF010177">
    <property type="entry name" value="PRK13656.1"/>
    <property type="match status" value="1"/>
</dbReference>
<dbReference type="InterPro" id="IPR010758">
    <property type="entry name" value="Trans-2-enoyl-CoA_reductase"/>
</dbReference>
<organism evidence="13">
    <name type="scientific">candidate division TA06 bacterium ADurb.Bin417</name>
    <dbReference type="NCBI Taxonomy" id="1852828"/>
    <lineage>
        <taxon>Bacteria</taxon>
        <taxon>Bacteria division TA06</taxon>
    </lineage>
</organism>
<comment type="similarity">
    <text evidence="9">Belongs to the TER reductase family.</text>
</comment>
<keyword evidence="3 9" id="KW-0276">Fatty acid metabolism</keyword>
<gene>
    <name evidence="9" type="primary">fabV</name>
    <name evidence="13" type="ORF">BWY73_01532</name>
</gene>
<dbReference type="InterPro" id="IPR050048">
    <property type="entry name" value="FabV-like_NADH_b"/>
</dbReference>
<dbReference type="AlphaFoldDB" id="A0A1V5M8S6"/>
<comment type="catalytic activity">
    <reaction evidence="8">
        <text>a 2,3-saturated acyl-CoA + NAD(+) = a (2E)-enoyl-CoA + NADH + H(+)</text>
        <dbReference type="Rhea" id="RHEA:18177"/>
        <dbReference type="ChEBI" id="CHEBI:15378"/>
        <dbReference type="ChEBI" id="CHEBI:57540"/>
        <dbReference type="ChEBI" id="CHEBI:57945"/>
        <dbReference type="ChEBI" id="CHEBI:58856"/>
        <dbReference type="ChEBI" id="CHEBI:65111"/>
        <dbReference type="EC" id="1.3.1.44"/>
    </reaction>
</comment>